<feature type="compositionally biased region" description="Acidic residues" evidence="13">
    <location>
        <begin position="987"/>
        <end position="997"/>
    </location>
</feature>
<dbReference type="InterPro" id="IPR002126">
    <property type="entry name" value="Cadherin-like_dom"/>
</dbReference>
<evidence type="ECO:0000256" key="9">
    <source>
        <dbReference type="ARBA" id="ARBA00023136"/>
    </source>
</evidence>
<evidence type="ECO:0000256" key="6">
    <source>
        <dbReference type="ARBA" id="ARBA00022837"/>
    </source>
</evidence>
<dbReference type="InterPro" id="IPR039808">
    <property type="entry name" value="Cadherin"/>
</dbReference>
<dbReference type="PROSITE" id="PS00232">
    <property type="entry name" value="CADHERIN_1"/>
    <property type="match status" value="2"/>
</dbReference>
<dbReference type="PANTHER" id="PTHR24027:SF423">
    <property type="entry name" value="PROTOCADHERIN-16"/>
    <property type="match status" value="1"/>
</dbReference>
<dbReference type="EMBL" id="CAXITT010000224">
    <property type="protein sequence ID" value="CAL1536244.1"/>
    <property type="molecule type" value="Genomic_DNA"/>
</dbReference>
<protein>
    <recommendedName>
        <fullName evidence="15">Cadherin domain-containing protein</fullName>
    </recommendedName>
</protein>
<gene>
    <name evidence="16" type="ORF">GSLYS_00010157001</name>
</gene>
<keyword evidence="2" id="KW-0245">EGF-like domain</keyword>
<sequence>MATPSLHRWGLPCGRLPSSAVMIWATVLIVFQAALLVVAQPVKIRKTIKEELVRGSVIASLNNEPDFLKVLESLNDTKETRSSPTGSILQYNILASGNPYSKHFTVNKDTGVVSILEKIDREDVCSFRDDCQLSFEVAAKSLYTEFFSLVDFTIVVTDINDNPPQFKQAQFELNMPENVEVDRSFQLPTAFDKDTGPGNGVTEYVILKGEPFFNIRTVETISNRTDVYLHLVSSVNRELSPTYKLLVGAKDGGIPSLTGTLTVEVHISDINDNFPVFEQSLYLQNIPEDTRRDHILLRVTATDADTGPNGELTYTFSPLQPQDDLSFFRIDPSTGDIYLTKPIDSRSGQKIELIVEASDKGHPPKTSWTTVKIQVEDTVNSMPEIIIDTLSDTKGISEVSEFADIGKVVAHVSVRDPDSGNNGQTECKIHPNVFDIVPLEDFRKYKAVIKSPLDREVRDKYNVTVSCSDGGIPSLLAKDYFIVKVLDENDQAPKFSQRVYQATLLENNSPGAFITQLNVTDNDIGINAEFFYQVVGSHEQTFSVDGTGRMTANIPLDREEAGKIVVTIRATDKAVSPLSSSATVEITLLDVNDERPVFSQSVYTMEVEEENPPGKYVGIVSASDKDLGANGSIIYMLHPSTQREGMFSVSLDGGVIKTNAVLDRERKDGYDLMVFAVDKGNPSLTGSTFVIIKVTDINDNEPYFLYPVDGNNTLPIPHTFQKHDVIVDIKAKDMDAGVNGQISYSLNTINKSAPFTINRVTGAITLEENLLQKDTGLYIMTIVASDQAKEQQKATQTLLYIDVYFDNSTLITAAGTAGPSEEVLIAIIIVILVLVIAAAVFFIIFCIRRRKLQMKNGVPNSASTSSTVKLHGGYYVSPGVRESSSSFIAKQDEGTSNLGEGLRTSNPYVVLMPKLDPAGPAEVISISRNGNAHGLNDTLNTADLDQTDDGQFSTFKSQDILSQGGKNSSLKRQQNDSSSIVKRVNETFDDMSGDDSTSDSGRGGSDLDVNKEKARAQAATPVSVKSGISHRLSPLPREHGQTFLTFRGDSPSSFRFDSDSDTLTRNNPRQRAGPVPMISSPVRREIFSNPNSLFGRQSESDTDTDSIPRNRIPFQPQPYSTAGIHSPYINSTGYGGASDMSAFSRQPHRITPFSLLSPPATCHQYDTETDQSDGGSNPNSLTRRNHVPRLPIYPGIEFTHNAYGAPSRNSIGAFSSNSIGSHMDSVPPDYGRFSANNAISGLNYEGIGYPNNTLRMTGPDSHVTSGFGNVVSELQTSRPVSMEEEFLLPPYPVVNDEEEEEEVEENNERLSLHTGYTSLTPDRTEEQTVLFDRARYESSA</sequence>
<feature type="compositionally biased region" description="Polar residues" evidence="13">
    <location>
        <begin position="1172"/>
        <end position="1182"/>
    </location>
</feature>
<keyword evidence="3 14" id="KW-0812">Transmembrane</keyword>
<dbReference type="CDD" id="cd11304">
    <property type="entry name" value="Cadherin_repeat"/>
    <property type="match status" value="7"/>
</dbReference>
<dbReference type="GO" id="GO:0008013">
    <property type="term" value="F:beta-catenin binding"/>
    <property type="evidence" value="ECO:0007669"/>
    <property type="project" value="TreeGrafter"/>
</dbReference>
<evidence type="ECO:0000256" key="8">
    <source>
        <dbReference type="ARBA" id="ARBA00022989"/>
    </source>
</evidence>
<dbReference type="InterPro" id="IPR020894">
    <property type="entry name" value="Cadherin_CS"/>
</dbReference>
<feature type="compositionally biased region" description="Polar residues" evidence="13">
    <location>
        <begin position="958"/>
        <end position="980"/>
    </location>
</feature>
<keyword evidence="17" id="KW-1185">Reference proteome</keyword>
<dbReference type="PRINTS" id="PR00205">
    <property type="entry name" value="CADHERIN"/>
</dbReference>
<evidence type="ECO:0000256" key="12">
    <source>
        <dbReference type="PROSITE-ProRule" id="PRU00043"/>
    </source>
</evidence>
<evidence type="ECO:0000256" key="10">
    <source>
        <dbReference type="ARBA" id="ARBA00023157"/>
    </source>
</evidence>
<feature type="transmembrane region" description="Helical" evidence="14">
    <location>
        <begin position="20"/>
        <end position="39"/>
    </location>
</feature>
<evidence type="ECO:0000256" key="5">
    <source>
        <dbReference type="ARBA" id="ARBA00022737"/>
    </source>
</evidence>
<keyword evidence="8 14" id="KW-1133">Transmembrane helix</keyword>
<comment type="subcellular location">
    <subcellularLocation>
        <location evidence="1">Membrane</location>
        <topology evidence="1">Single-pass membrane protein</topology>
    </subcellularLocation>
</comment>
<dbReference type="PANTHER" id="PTHR24027">
    <property type="entry name" value="CADHERIN-23"/>
    <property type="match status" value="1"/>
</dbReference>
<feature type="region of interest" description="Disordered" evidence="13">
    <location>
        <begin position="1091"/>
        <end position="1123"/>
    </location>
</feature>
<feature type="domain" description="Cadherin" evidence="15">
    <location>
        <begin position="40"/>
        <end position="166"/>
    </location>
</feature>
<dbReference type="Proteomes" id="UP001497497">
    <property type="component" value="Unassembled WGS sequence"/>
</dbReference>
<keyword evidence="11" id="KW-0325">Glycoprotein</keyword>
<feature type="domain" description="Cadherin" evidence="15">
    <location>
        <begin position="726"/>
        <end position="821"/>
    </location>
</feature>
<evidence type="ECO:0000313" key="17">
    <source>
        <dbReference type="Proteomes" id="UP001497497"/>
    </source>
</evidence>
<comment type="caution">
    <text evidence="16">The sequence shown here is derived from an EMBL/GenBank/DDBJ whole genome shotgun (WGS) entry which is preliminary data.</text>
</comment>
<keyword evidence="7" id="KW-0130">Cell adhesion</keyword>
<keyword evidence="9 14" id="KW-0472">Membrane</keyword>
<name>A0AAV2HQR3_LYMST</name>
<evidence type="ECO:0000256" key="7">
    <source>
        <dbReference type="ARBA" id="ARBA00022889"/>
    </source>
</evidence>
<evidence type="ECO:0000256" key="11">
    <source>
        <dbReference type="ARBA" id="ARBA00023180"/>
    </source>
</evidence>
<dbReference type="FunFam" id="2.60.40.60:FF:000020">
    <property type="entry name" value="Dachsous cadherin-related 1b"/>
    <property type="match status" value="1"/>
</dbReference>
<dbReference type="GO" id="GO:0007156">
    <property type="term" value="P:homophilic cell adhesion via plasma membrane adhesion molecules"/>
    <property type="evidence" value="ECO:0007669"/>
    <property type="project" value="InterPro"/>
</dbReference>
<dbReference type="SMART" id="SM00112">
    <property type="entry name" value="CA"/>
    <property type="match status" value="7"/>
</dbReference>
<feature type="transmembrane region" description="Helical" evidence="14">
    <location>
        <begin position="823"/>
        <end position="847"/>
    </location>
</feature>
<keyword evidence="10" id="KW-1015">Disulfide bond</keyword>
<feature type="region of interest" description="Disordered" evidence="13">
    <location>
        <begin position="1164"/>
        <end position="1186"/>
    </location>
</feature>
<feature type="domain" description="Cadherin" evidence="15">
    <location>
        <begin position="278"/>
        <end position="385"/>
    </location>
</feature>
<dbReference type="Pfam" id="PF00028">
    <property type="entry name" value="Cadherin"/>
    <property type="match status" value="6"/>
</dbReference>
<dbReference type="InterPro" id="IPR015919">
    <property type="entry name" value="Cadherin-like_sf"/>
</dbReference>
<evidence type="ECO:0000259" key="15">
    <source>
        <dbReference type="PROSITE" id="PS50268"/>
    </source>
</evidence>
<keyword evidence="5" id="KW-0677">Repeat</keyword>
<feature type="domain" description="Cadherin" evidence="15">
    <location>
        <begin position="167"/>
        <end position="277"/>
    </location>
</feature>
<dbReference type="SUPFAM" id="SSF49313">
    <property type="entry name" value="Cadherin-like"/>
    <property type="match status" value="7"/>
</dbReference>
<dbReference type="FunFam" id="2.60.40.60:FF:000080">
    <property type="entry name" value="FAT atypical cadherin 1"/>
    <property type="match status" value="1"/>
</dbReference>
<dbReference type="FunFam" id="2.60.40.60:FF:000024">
    <property type="entry name" value="FAT atypical cadherin 3"/>
    <property type="match status" value="1"/>
</dbReference>
<keyword evidence="4" id="KW-0732">Signal</keyword>
<dbReference type="GO" id="GO:0016477">
    <property type="term" value="P:cell migration"/>
    <property type="evidence" value="ECO:0007669"/>
    <property type="project" value="TreeGrafter"/>
</dbReference>
<organism evidence="16 17">
    <name type="scientific">Lymnaea stagnalis</name>
    <name type="common">Great pond snail</name>
    <name type="synonym">Helix stagnalis</name>
    <dbReference type="NCBI Taxonomy" id="6523"/>
    <lineage>
        <taxon>Eukaryota</taxon>
        <taxon>Metazoa</taxon>
        <taxon>Spiralia</taxon>
        <taxon>Lophotrochozoa</taxon>
        <taxon>Mollusca</taxon>
        <taxon>Gastropoda</taxon>
        <taxon>Heterobranchia</taxon>
        <taxon>Euthyneura</taxon>
        <taxon>Panpulmonata</taxon>
        <taxon>Hygrophila</taxon>
        <taxon>Lymnaeoidea</taxon>
        <taxon>Lymnaeidae</taxon>
        <taxon>Lymnaea</taxon>
    </lineage>
</organism>
<dbReference type="PROSITE" id="PS50268">
    <property type="entry name" value="CADHERIN_2"/>
    <property type="match status" value="7"/>
</dbReference>
<evidence type="ECO:0000256" key="1">
    <source>
        <dbReference type="ARBA" id="ARBA00004167"/>
    </source>
</evidence>
<feature type="domain" description="Cadherin" evidence="15">
    <location>
        <begin position="496"/>
        <end position="598"/>
    </location>
</feature>
<evidence type="ECO:0000256" key="2">
    <source>
        <dbReference type="ARBA" id="ARBA00022536"/>
    </source>
</evidence>
<dbReference type="GO" id="GO:0007163">
    <property type="term" value="P:establishment or maintenance of cell polarity"/>
    <property type="evidence" value="ECO:0007669"/>
    <property type="project" value="UniProtKB-ARBA"/>
</dbReference>
<reference evidence="16 17" key="1">
    <citation type="submission" date="2024-04" db="EMBL/GenBank/DDBJ databases">
        <authorList>
            <consortium name="Genoscope - CEA"/>
            <person name="William W."/>
        </authorList>
    </citation>
    <scope>NUCLEOTIDE SEQUENCE [LARGE SCALE GENOMIC DNA]</scope>
</reference>
<evidence type="ECO:0000256" key="3">
    <source>
        <dbReference type="ARBA" id="ARBA00022692"/>
    </source>
</evidence>
<dbReference type="Gene3D" id="2.60.40.60">
    <property type="entry name" value="Cadherins"/>
    <property type="match status" value="7"/>
</dbReference>
<evidence type="ECO:0000313" key="16">
    <source>
        <dbReference type="EMBL" id="CAL1536244.1"/>
    </source>
</evidence>
<feature type="domain" description="Cadherin" evidence="15">
    <location>
        <begin position="599"/>
        <end position="704"/>
    </location>
</feature>
<keyword evidence="6 12" id="KW-0106">Calcium</keyword>
<dbReference type="GO" id="GO:0016342">
    <property type="term" value="C:catenin complex"/>
    <property type="evidence" value="ECO:0007669"/>
    <property type="project" value="TreeGrafter"/>
</dbReference>
<dbReference type="FunFam" id="2.60.40.60:FF:000116">
    <property type="entry name" value="Dachsous cadherin-related 2"/>
    <property type="match status" value="1"/>
</dbReference>
<feature type="region of interest" description="Disordered" evidence="13">
    <location>
        <begin position="958"/>
        <end position="1076"/>
    </location>
</feature>
<dbReference type="GO" id="GO:0005509">
    <property type="term" value="F:calcium ion binding"/>
    <property type="evidence" value="ECO:0007669"/>
    <property type="project" value="UniProtKB-UniRule"/>
</dbReference>
<accession>A0AAV2HQR3</accession>
<dbReference type="GO" id="GO:0045296">
    <property type="term" value="F:cadherin binding"/>
    <property type="evidence" value="ECO:0007669"/>
    <property type="project" value="TreeGrafter"/>
</dbReference>
<evidence type="ECO:0000256" key="14">
    <source>
        <dbReference type="SAM" id="Phobius"/>
    </source>
</evidence>
<dbReference type="InterPro" id="IPR013164">
    <property type="entry name" value="Cadherin_N"/>
</dbReference>
<evidence type="ECO:0000256" key="4">
    <source>
        <dbReference type="ARBA" id="ARBA00022729"/>
    </source>
</evidence>
<evidence type="ECO:0000256" key="13">
    <source>
        <dbReference type="SAM" id="MobiDB-lite"/>
    </source>
</evidence>
<dbReference type="Pfam" id="PF08266">
    <property type="entry name" value="Cadherin_2"/>
    <property type="match status" value="1"/>
</dbReference>
<feature type="domain" description="Cadherin" evidence="15">
    <location>
        <begin position="398"/>
        <end position="495"/>
    </location>
</feature>
<proteinExistence type="predicted"/>